<evidence type="ECO:0008006" key="3">
    <source>
        <dbReference type="Google" id="ProtNLM"/>
    </source>
</evidence>
<dbReference type="STRING" id="463025.BAU08_13470"/>
<proteinExistence type="predicted"/>
<dbReference type="AlphaFoldDB" id="A0A193FZ00"/>
<gene>
    <name evidence="1" type="ORF">BAU08_13470</name>
</gene>
<protein>
    <recommendedName>
        <fullName evidence="3">ThuA-like domain-containing protein</fullName>
    </recommendedName>
</protein>
<accession>A0A193FZ00</accession>
<evidence type="ECO:0000313" key="1">
    <source>
        <dbReference type="EMBL" id="ANN72214.1"/>
    </source>
</evidence>
<dbReference type="RefSeq" id="WP_066669732.1">
    <property type="nucleotide sequence ID" value="NZ_CP016171.1"/>
</dbReference>
<name>A0A193FZ00_9BORD</name>
<dbReference type="EMBL" id="CP016171">
    <property type="protein sequence ID" value="ANN72214.1"/>
    <property type="molecule type" value="Genomic_DNA"/>
</dbReference>
<evidence type="ECO:0000313" key="2">
    <source>
        <dbReference type="Proteomes" id="UP000092213"/>
    </source>
</evidence>
<sequence>MLNLLLQTTIEAAPDDWDITRFSRLGTFLSELRDGQGRPAFRVTARNRARRGEPDPVLSTLHESDFDQLWLFAVDTGDGLTPEDCAAIGEFWRRGGGLLATRDHMDVGSSLCNMGGIGDAHHFHSRNRERDEGRHCHDDPLSANISWPNYNSGSNGDFQRIRPVGSIHRVMRDRWSPTGVIQYLPAHPHEGAVSAPPGNASARAIMEGQSIVSGNRYNIAVAFERCEHRGRAIAQSTFHHFADYNWDPSAGCPSFVAEPPGDGMVRFPDALRSTKQYVRNVAAWLSA</sequence>
<reference evidence="1 2" key="1">
    <citation type="submission" date="2016-06" db="EMBL/GenBank/DDBJ databases">
        <title>Complete genome sequences of Bordetella bronchialis and Bordetella flabilis.</title>
        <authorList>
            <person name="LiPuma J.J."/>
            <person name="Spilker T."/>
        </authorList>
    </citation>
    <scope>NUCLEOTIDE SEQUENCE [LARGE SCALE GENOMIC DNA]</scope>
    <source>
        <strain evidence="1 2">AU17976</strain>
    </source>
</reference>
<organism evidence="1 2">
    <name type="scientific">Bordetella bronchialis</name>
    <dbReference type="NCBI Taxonomy" id="463025"/>
    <lineage>
        <taxon>Bacteria</taxon>
        <taxon>Pseudomonadati</taxon>
        <taxon>Pseudomonadota</taxon>
        <taxon>Betaproteobacteria</taxon>
        <taxon>Burkholderiales</taxon>
        <taxon>Alcaligenaceae</taxon>
        <taxon>Bordetella</taxon>
    </lineage>
</organism>
<dbReference type="Proteomes" id="UP000092213">
    <property type="component" value="Chromosome"/>
</dbReference>